<feature type="domain" description="Globin" evidence="24">
    <location>
        <begin position="1"/>
        <end position="138"/>
    </location>
</feature>
<dbReference type="SUPFAM" id="SSF63380">
    <property type="entry name" value="Riboflavin synthase domain-like"/>
    <property type="match status" value="1"/>
</dbReference>
<evidence type="ECO:0000256" key="13">
    <source>
        <dbReference type="ARBA" id="ARBA00022857"/>
    </source>
</evidence>
<dbReference type="PROSITE" id="PS01033">
    <property type="entry name" value="GLOBIN"/>
    <property type="match status" value="1"/>
</dbReference>
<evidence type="ECO:0000256" key="19">
    <source>
        <dbReference type="ARBA" id="ARBA00030929"/>
    </source>
</evidence>
<dbReference type="Pfam" id="PF00970">
    <property type="entry name" value="FAD_binding_6"/>
    <property type="match status" value="1"/>
</dbReference>
<keyword evidence="7" id="KW-0216">Detoxification</keyword>
<dbReference type="Gene3D" id="2.40.30.10">
    <property type="entry name" value="Translation factors"/>
    <property type="match status" value="1"/>
</dbReference>
<dbReference type="InterPro" id="IPR009050">
    <property type="entry name" value="Globin-like_sf"/>
</dbReference>
<dbReference type="Gene3D" id="3.40.50.80">
    <property type="entry name" value="Nucleotide-binding domain of ferredoxin-NADP reductase (FNR) module"/>
    <property type="match status" value="1"/>
</dbReference>
<dbReference type="GO" id="GO:0005344">
    <property type="term" value="F:oxygen carrier activity"/>
    <property type="evidence" value="ECO:0007669"/>
    <property type="project" value="UniProtKB-KW"/>
</dbReference>
<evidence type="ECO:0000256" key="17">
    <source>
        <dbReference type="ARBA" id="ARBA00025094"/>
    </source>
</evidence>
<sequence length="395" mass="44905">MLSNSVIQTIKETAPVLAEQGLKITDLFYQKLFLNHPELQNIFNMANQAQGEQSRALAESVFMYASKIDELQELTPMVKRIANKHASLSIQPEHYPIVGKYLLEAIEEHLELPKSHPILDAWRIAYNALADIFIATEEDIYLENEQKIQGWRGFKPFKIDQITTESKGIKSFYLKAEDGRHASFEAGQYVGVRVKPEKSDYEEIRQYSLSNAPGEDFYRITVKQEGHGSEFPGTVSNHLHKAKVSDTVWLQPPTGDFTIQSPDSSHITFIAGGVGLTPLLSMLLQQLKTMDANKITFIQCCRDSEHHLMKKAITNLQQRYGFHYYVAYEVESGADHQGYLTKEVLQKWLPDNTQPDVYFCGSKPFMSAVNKMCSEIGISEQQRHYEIFGPTTTLS</sequence>
<evidence type="ECO:0000256" key="6">
    <source>
        <dbReference type="ARBA" id="ARBA00014637"/>
    </source>
</evidence>
<keyword evidence="11" id="KW-0479">Metal-binding</keyword>
<dbReference type="GO" id="GO:0046210">
    <property type="term" value="P:nitric oxide catabolic process"/>
    <property type="evidence" value="ECO:0007669"/>
    <property type="project" value="TreeGrafter"/>
</dbReference>
<dbReference type="Pfam" id="PF00175">
    <property type="entry name" value="NAD_binding_1"/>
    <property type="match status" value="1"/>
</dbReference>
<comment type="cofactor">
    <cofactor evidence="2">
        <name>FAD</name>
        <dbReference type="ChEBI" id="CHEBI:57692"/>
    </cofactor>
</comment>
<dbReference type="SUPFAM" id="SSF46458">
    <property type="entry name" value="Globin-like"/>
    <property type="match status" value="1"/>
</dbReference>
<keyword evidence="13" id="KW-0521">NADP</keyword>
<dbReference type="CDD" id="cd06184">
    <property type="entry name" value="flavohem_like_fad_nad_binding"/>
    <property type="match status" value="1"/>
</dbReference>
<dbReference type="PROSITE" id="PS51384">
    <property type="entry name" value="FAD_FR"/>
    <property type="match status" value="1"/>
</dbReference>
<evidence type="ECO:0000256" key="14">
    <source>
        <dbReference type="ARBA" id="ARBA00023002"/>
    </source>
</evidence>
<dbReference type="PRINTS" id="PR00410">
    <property type="entry name" value="PHEHYDRXLASE"/>
</dbReference>
<proteinExistence type="inferred from homology"/>
<dbReference type="InterPro" id="IPR001433">
    <property type="entry name" value="OxRdtase_FAD/NAD-bd"/>
</dbReference>
<dbReference type="Pfam" id="PF00042">
    <property type="entry name" value="Globin"/>
    <property type="match status" value="1"/>
</dbReference>
<keyword evidence="23" id="KW-0813">Transport</keyword>
<keyword evidence="16" id="KW-0520">NAD</keyword>
<dbReference type="Proteomes" id="UP000296201">
    <property type="component" value="Chromosome"/>
</dbReference>
<dbReference type="GO" id="GO:0019825">
    <property type="term" value="F:oxygen binding"/>
    <property type="evidence" value="ECO:0007669"/>
    <property type="project" value="InterPro"/>
</dbReference>
<dbReference type="InterPro" id="IPR017927">
    <property type="entry name" value="FAD-bd_FR_type"/>
</dbReference>
<evidence type="ECO:0000259" key="24">
    <source>
        <dbReference type="PROSITE" id="PS01033"/>
    </source>
</evidence>
<evidence type="ECO:0000313" key="26">
    <source>
        <dbReference type="EMBL" id="QBZ82813.1"/>
    </source>
</evidence>
<evidence type="ECO:0000256" key="10">
    <source>
        <dbReference type="ARBA" id="ARBA00022630"/>
    </source>
</evidence>
<comment type="similarity">
    <text evidence="4">Belongs to the globin family. Two-domain flavohemoproteins subfamily.</text>
</comment>
<evidence type="ECO:0000256" key="9">
    <source>
        <dbReference type="ARBA" id="ARBA00022621"/>
    </source>
</evidence>
<feature type="domain" description="FAD-binding FR-type" evidence="25">
    <location>
        <begin position="152"/>
        <end position="260"/>
    </location>
</feature>
<evidence type="ECO:0000256" key="20">
    <source>
        <dbReference type="ARBA" id="ARBA00033187"/>
    </source>
</evidence>
<organism evidence="26 27">
    <name type="scientific">Hydrogenovibrio crunogenus</name>
    <dbReference type="NCBI Taxonomy" id="39765"/>
    <lineage>
        <taxon>Bacteria</taxon>
        <taxon>Pseudomonadati</taxon>
        <taxon>Pseudomonadota</taxon>
        <taxon>Gammaproteobacteria</taxon>
        <taxon>Thiotrichales</taxon>
        <taxon>Piscirickettsiaceae</taxon>
        <taxon>Hydrogenovibrio</taxon>
    </lineage>
</organism>
<dbReference type="AlphaFoldDB" id="A0A4P7NYG7"/>
<evidence type="ECO:0000256" key="21">
    <source>
        <dbReference type="ARBA" id="ARBA00048649"/>
    </source>
</evidence>
<evidence type="ECO:0000256" key="12">
    <source>
        <dbReference type="ARBA" id="ARBA00022827"/>
    </source>
</evidence>
<comment type="cofactor">
    <cofactor evidence="1">
        <name>heme b</name>
        <dbReference type="ChEBI" id="CHEBI:60344"/>
    </cofactor>
</comment>
<evidence type="ECO:0000259" key="25">
    <source>
        <dbReference type="PROSITE" id="PS51384"/>
    </source>
</evidence>
<name>A0A4P7NYG7_9GAMM</name>
<dbReference type="FunFam" id="2.40.30.10:FF:000034">
    <property type="entry name" value="Flavohemoprotein"/>
    <property type="match status" value="1"/>
</dbReference>
<dbReference type="PANTHER" id="PTHR43396">
    <property type="entry name" value="FLAVOHEMOPROTEIN"/>
    <property type="match status" value="1"/>
</dbReference>
<dbReference type="NCBIfam" id="NF009805">
    <property type="entry name" value="PRK13289.1"/>
    <property type="match status" value="1"/>
</dbReference>
<comment type="catalytic activity">
    <reaction evidence="22">
        <text>2 nitric oxide + NADPH + 2 O2 = 2 nitrate + NADP(+) + H(+)</text>
        <dbReference type="Rhea" id="RHEA:19465"/>
        <dbReference type="ChEBI" id="CHEBI:15378"/>
        <dbReference type="ChEBI" id="CHEBI:15379"/>
        <dbReference type="ChEBI" id="CHEBI:16480"/>
        <dbReference type="ChEBI" id="CHEBI:17632"/>
        <dbReference type="ChEBI" id="CHEBI:57783"/>
        <dbReference type="ChEBI" id="CHEBI:58349"/>
        <dbReference type="EC" id="1.14.12.17"/>
    </reaction>
</comment>
<dbReference type="EC" id="1.14.12.17" evidence="5"/>
<evidence type="ECO:0000256" key="15">
    <source>
        <dbReference type="ARBA" id="ARBA00023004"/>
    </source>
</evidence>
<dbReference type="InterPro" id="IPR008333">
    <property type="entry name" value="Cbr1-like_FAD-bd_dom"/>
</dbReference>
<evidence type="ECO:0000256" key="11">
    <source>
        <dbReference type="ARBA" id="ARBA00022723"/>
    </source>
</evidence>
<dbReference type="SUPFAM" id="SSF52343">
    <property type="entry name" value="Ferredoxin reductase-like, C-terminal NADP-linked domain"/>
    <property type="match status" value="1"/>
</dbReference>
<keyword evidence="27" id="KW-1185">Reference proteome</keyword>
<keyword evidence="8 23" id="KW-0349">Heme</keyword>
<dbReference type="GO" id="GO:0071949">
    <property type="term" value="F:FAD binding"/>
    <property type="evidence" value="ECO:0007669"/>
    <property type="project" value="TreeGrafter"/>
</dbReference>
<dbReference type="InterPro" id="IPR012292">
    <property type="entry name" value="Globin/Proto"/>
</dbReference>
<evidence type="ECO:0000256" key="1">
    <source>
        <dbReference type="ARBA" id="ARBA00001970"/>
    </source>
</evidence>
<dbReference type="OrthoDB" id="9801223at2"/>
<dbReference type="RefSeq" id="WP_135795486.1">
    <property type="nucleotide sequence ID" value="NZ_CP032096.1"/>
</dbReference>
<keyword evidence="12" id="KW-0274">FAD</keyword>
<evidence type="ECO:0000313" key="27">
    <source>
        <dbReference type="Proteomes" id="UP000296201"/>
    </source>
</evidence>
<protein>
    <recommendedName>
        <fullName evidence="6">Flavohemoprotein</fullName>
        <ecNumber evidence="5">1.14.12.17</ecNumber>
    </recommendedName>
    <alternativeName>
        <fullName evidence="19">Flavohemoglobin</fullName>
    </alternativeName>
    <alternativeName>
        <fullName evidence="18">Hemoglobin-like protein</fullName>
    </alternativeName>
    <alternativeName>
        <fullName evidence="20">Nitric oxide dioxygenase</fullName>
    </alternativeName>
</protein>
<gene>
    <name evidence="26" type="ORF">GHNINEIG_00850</name>
</gene>
<dbReference type="FunFam" id="1.10.490.10:FF:000003">
    <property type="entry name" value="Flavohemoprotein"/>
    <property type="match status" value="1"/>
</dbReference>
<dbReference type="InterPro" id="IPR039261">
    <property type="entry name" value="FNR_nucleotide-bd"/>
</dbReference>
<evidence type="ECO:0000256" key="4">
    <source>
        <dbReference type="ARBA" id="ARBA00008414"/>
    </source>
</evidence>
<keyword evidence="14" id="KW-0560">Oxidoreductase</keyword>
<reference evidence="26 27" key="1">
    <citation type="submission" date="2018-08" db="EMBL/GenBank/DDBJ databases">
        <title>Horizontal acquisition of hydrogen conversion ability and other habitat adaptations in Hydrogenovibrio crunogenus strains.</title>
        <authorList>
            <person name="Gonnella G."/>
            <person name="Adam N."/>
            <person name="Perner M."/>
        </authorList>
    </citation>
    <scope>NUCLEOTIDE SEQUENCE [LARGE SCALE GENOMIC DNA]</scope>
    <source>
        <strain evidence="26 27">SP-41</strain>
    </source>
</reference>
<evidence type="ECO:0000256" key="16">
    <source>
        <dbReference type="ARBA" id="ARBA00023027"/>
    </source>
</evidence>
<evidence type="ECO:0000256" key="2">
    <source>
        <dbReference type="ARBA" id="ARBA00001974"/>
    </source>
</evidence>
<evidence type="ECO:0000256" key="22">
    <source>
        <dbReference type="ARBA" id="ARBA00049433"/>
    </source>
</evidence>
<comment type="catalytic activity">
    <reaction evidence="21">
        <text>2 nitric oxide + NADH + 2 O2 = 2 nitrate + NAD(+) + H(+)</text>
        <dbReference type="Rhea" id="RHEA:19469"/>
        <dbReference type="ChEBI" id="CHEBI:15378"/>
        <dbReference type="ChEBI" id="CHEBI:15379"/>
        <dbReference type="ChEBI" id="CHEBI:16480"/>
        <dbReference type="ChEBI" id="CHEBI:17632"/>
        <dbReference type="ChEBI" id="CHEBI:57540"/>
        <dbReference type="ChEBI" id="CHEBI:57945"/>
        <dbReference type="EC" id="1.14.12.17"/>
    </reaction>
</comment>
<dbReference type="EMBL" id="CP032096">
    <property type="protein sequence ID" value="QBZ82813.1"/>
    <property type="molecule type" value="Genomic_DNA"/>
</dbReference>
<dbReference type="GO" id="GO:0009636">
    <property type="term" value="P:response to toxic substance"/>
    <property type="evidence" value="ECO:0007669"/>
    <property type="project" value="UniProtKB-KW"/>
</dbReference>
<keyword evidence="9 23" id="KW-0561">Oxygen transport</keyword>
<evidence type="ECO:0000256" key="8">
    <source>
        <dbReference type="ARBA" id="ARBA00022617"/>
    </source>
</evidence>
<dbReference type="Gene3D" id="1.10.490.10">
    <property type="entry name" value="Globins"/>
    <property type="match status" value="1"/>
</dbReference>
<accession>A0A4P7NYG7</accession>
<dbReference type="GO" id="GO:0046872">
    <property type="term" value="F:metal ion binding"/>
    <property type="evidence" value="ECO:0007669"/>
    <property type="project" value="UniProtKB-KW"/>
</dbReference>
<dbReference type="InterPro" id="IPR017938">
    <property type="entry name" value="Riboflavin_synthase-like_b-brl"/>
</dbReference>
<comment type="function">
    <text evidence="17">Is involved in NO detoxification in an aerobic process, termed nitric oxide dioxygenase (NOD) reaction that utilizes O(2) and NAD(P)H to convert NO to nitrate, which protects the bacterium from various noxious nitrogen compounds. Therefore, plays a central role in the inducible response to nitrosative stress.</text>
</comment>
<keyword evidence="10" id="KW-0285">Flavoprotein</keyword>
<dbReference type="InterPro" id="IPR000971">
    <property type="entry name" value="Globin"/>
</dbReference>
<evidence type="ECO:0000256" key="5">
    <source>
        <dbReference type="ARBA" id="ARBA00012229"/>
    </source>
</evidence>
<evidence type="ECO:0000256" key="7">
    <source>
        <dbReference type="ARBA" id="ARBA00022575"/>
    </source>
</evidence>
<evidence type="ECO:0000256" key="23">
    <source>
        <dbReference type="RuleBase" id="RU000356"/>
    </source>
</evidence>
<dbReference type="GO" id="GO:0008941">
    <property type="term" value="F:nitric oxide dioxygenase NAD(P)H activity"/>
    <property type="evidence" value="ECO:0007669"/>
    <property type="project" value="UniProtKB-EC"/>
</dbReference>
<comment type="similarity">
    <text evidence="3">In the C-terminal section; belongs to the flavoprotein pyridine nucleotide cytochrome reductase family.</text>
</comment>
<evidence type="ECO:0000256" key="3">
    <source>
        <dbReference type="ARBA" id="ARBA00006401"/>
    </source>
</evidence>
<dbReference type="GO" id="GO:0071500">
    <property type="term" value="P:cellular response to nitrosative stress"/>
    <property type="evidence" value="ECO:0007669"/>
    <property type="project" value="TreeGrafter"/>
</dbReference>
<dbReference type="CDD" id="cd08922">
    <property type="entry name" value="FHb-globin"/>
    <property type="match status" value="1"/>
</dbReference>
<dbReference type="GO" id="GO:0020037">
    <property type="term" value="F:heme binding"/>
    <property type="evidence" value="ECO:0007669"/>
    <property type="project" value="InterPro"/>
</dbReference>
<evidence type="ECO:0000256" key="18">
    <source>
        <dbReference type="ARBA" id="ARBA00030024"/>
    </source>
</evidence>
<keyword evidence="15" id="KW-0408">Iron</keyword>
<dbReference type="PANTHER" id="PTHR43396:SF3">
    <property type="entry name" value="FLAVOHEMOPROTEIN"/>
    <property type="match status" value="1"/>
</dbReference>